<reference evidence="2 3" key="1">
    <citation type="submission" date="2020-06" db="EMBL/GenBank/DDBJ databases">
        <authorList>
            <person name="Li R."/>
            <person name="Bekaert M."/>
        </authorList>
    </citation>
    <scope>NUCLEOTIDE SEQUENCE [LARGE SCALE GENOMIC DNA]</scope>
    <source>
        <strain evidence="3">wild</strain>
    </source>
</reference>
<proteinExistence type="predicted"/>
<evidence type="ECO:0000313" key="3">
    <source>
        <dbReference type="Proteomes" id="UP000507470"/>
    </source>
</evidence>
<sequence>MSETGLHNYLRTNPLVIPHRESDRFGVLLSDGQRIKFEKVNTDSTVPLKFLCHKGWRSQKAVDNAIRQLDRLITEERSGLNRETLKSDLRSKGTSTSGYTNDDFLGSSPCPKYGLYDANDEHRDPNLCENKPVDSSRLVKVQSKRASNHCTKKTFRY</sequence>
<dbReference type="AlphaFoldDB" id="A0A6J8CKB6"/>
<dbReference type="EMBL" id="CACVKT020005464">
    <property type="protein sequence ID" value="CAC5395330.1"/>
    <property type="molecule type" value="Genomic_DNA"/>
</dbReference>
<keyword evidence="3" id="KW-1185">Reference proteome</keyword>
<gene>
    <name evidence="2" type="ORF">MCOR_30009</name>
</gene>
<dbReference type="OrthoDB" id="10521945at2759"/>
<protein>
    <submittedName>
        <fullName evidence="2">Uncharacterized protein</fullName>
    </submittedName>
</protein>
<name>A0A6J8CKB6_MYTCO</name>
<evidence type="ECO:0000256" key="1">
    <source>
        <dbReference type="SAM" id="MobiDB-lite"/>
    </source>
</evidence>
<evidence type="ECO:0000313" key="2">
    <source>
        <dbReference type="EMBL" id="CAC5395330.1"/>
    </source>
</evidence>
<feature type="region of interest" description="Disordered" evidence="1">
    <location>
        <begin position="84"/>
        <end position="103"/>
    </location>
</feature>
<organism evidence="2 3">
    <name type="scientific">Mytilus coruscus</name>
    <name type="common">Sea mussel</name>
    <dbReference type="NCBI Taxonomy" id="42192"/>
    <lineage>
        <taxon>Eukaryota</taxon>
        <taxon>Metazoa</taxon>
        <taxon>Spiralia</taxon>
        <taxon>Lophotrochozoa</taxon>
        <taxon>Mollusca</taxon>
        <taxon>Bivalvia</taxon>
        <taxon>Autobranchia</taxon>
        <taxon>Pteriomorphia</taxon>
        <taxon>Mytilida</taxon>
        <taxon>Mytiloidea</taxon>
        <taxon>Mytilidae</taxon>
        <taxon>Mytilinae</taxon>
        <taxon>Mytilus</taxon>
    </lineage>
</organism>
<accession>A0A6J8CKB6</accession>
<dbReference type="Proteomes" id="UP000507470">
    <property type="component" value="Unassembled WGS sequence"/>
</dbReference>